<name>A0A2N5S2G1_9BASI</name>
<evidence type="ECO:0000313" key="3">
    <source>
        <dbReference type="Proteomes" id="UP000235388"/>
    </source>
</evidence>
<proteinExistence type="predicted"/>
<dbReference type="EMBL" id="PGCJ01001227">
    <property type="protein sequence ID" value="PLW07437.1"/>
    <property type="molecule type" value="Genomic_DNA"/>
</dbReference>
<feature type="coiled-coil region" evidence="1">
    <location>
        <begin position="81"/>
        <end position="115"/>
    </location>
</feature>
<evidence type="ECO:0000256" key="1">
    <source>
        <dbReference type="SAM" id="Coils"/>
    </source>
</evidence>
<protein>
    <submittedName>
        <fullName evidence="2">Uncharacterized protein</fullName>
    </submittedName>
</protein>
<evidence type="ECO:0000313" key="2">
    <source>
        <dbReference type="EMBL" id="PLW07437.1"/>
    </source>
</evidence>
<gene>
    <name evidence="2" type="ORF">PCANC_27288</name>
</gene>
<accession>A0A2N5S2G1</accession>
<dbReference type="OrthoDB" id="10601126at2759"/>
<dbReference type="PANTHER" id="PTHR33096">
    <property type="entry name" value="CXC2 DOMAIN-CONTAINING PROTEIN"/>
    <property type="match status" value="1"/>
</dbReference>
<dbReference type="Proteomes" id="UP000235388">
    <property type="component" value="Unassembled WGS sequence"/>
</dbReference>
<dbReference type="AlphaFoldDB" id="A0A2N5S2G1"/>
<comment type="caution">
    <text evidence="2">The sequence shown here is derived from an EMBL/GenBank/DDBJ whole genome shotgun (WGS) entry which is preliminary data.</text>
</comment>
<reference evidence="2 3" key="1">
    <citation type="submission" date="2017-11" db="EMBL/GenBank/DDBJ databases">
        <title>De novo assembly and phasing of dikaryotic genomes from two isolates of Puccinia coronata f. sp. avenae, the causal agent of oat crown rust.</title>
        <authorList>
            <person name="Miller M.E."/>
            <person name="Zhang Y."/>
            <person name="Omidvar V."/>
            <person name="Sperschneider J."/>
            <person name="Schwessinger B."/>
            <person name="Raley C."/>
            <person name="Palmer J.M."/>
            <person name="Garnica D."/>
            <person name="Upadhyaya N."/>
            <person name="Rathjen J."/>
            <person name="Taylor J.M."/>
            <person name="Park R.F."/>
            <person name="Dodds P.N."/>
            <person name="Hirsch C.D."/>
            <person name="Kianian S.F."/>
            <person name="Figueroa M."/>
        </authorList>
    </citation>
    <scope>NUCLEOTIDE SEQUENCE [LARGE SCALE GENOMIC DNA]</scope>
    <source>
        <strain evidence="2">12NC29</strain>
    </source>
</reference>
<keyword evidence="1" id="KW-0175">Coiled coil</keyword>
<sequence>METCAELSDLLNLTNPHLADGCKYKTGLFMRQWKKQCKFQSTHTQEDNDIQLKLVKLYKDEAILDLLRNRLIGPEVFLATDDQANELLNNISQKLDQLKKDAELLNQTVLTAEVE</sequence>
<keyword evidence="3" id="KW-1185">Reference proteome</keyword>
<dbReference type="PANTHER" id="PTHR33096:SF1">
    <property type="entry name" value="CXC1-LIKE CYSTEINE CLUSTER ASSOCIATED WITH KDZ TRANSPOSASES DOMAIN-CONTAINING PROTEIN"/>
    <property type="match status" value="1"/>
</dbReference>
<organism evidence="2 3">
    <name type="scientific">Puccinia coronata f. sp. avenae</name>
    <dbReference type="NCBI Taxonomy" id="200324"/>
    <lineage>
        <taxon>Eukaryota</taxon>
        <taxon>Fungi</taxon>
        <taxon>Dikarya</taxon>
        <taxon>Basidiomycota</taxon>
        <taxon>Pucciniomycotina</taxon>
        <taxon>Pucciniomycetes</taxon>
        <taxon>Pucciniales</taxon>
        <taxon>Pucciniaceae</taxon>
        <taxon>Puccinia</taxon>
    </lineage>
</organism>